<keyword evidence="3" id="KW-1185">Reference proteome</keyword>
<sequence>MPKKKGFMPSPDDKNKGPIIKDPTKSKAMFGRAATQNMPASVAPKEGTSANPGVVLGLEASAMENPAMAEKLLQEFILPIDKEVVNKLDLDMVITRYLHLFNQTVVLGSSLVDHGLVAELEVEKQDADEELKRRLWKELLPHILARALTCAKSRSDSFIPALISKTSKSISTWLRRMKRKRRMCRTLAPPQ</sequence>
<dbReference type="AlphaFoldDB" id="A0A7J0DDL6"/>
<evidence type="ECO:0000256" key="1">
    <source>
        <dbReference type="SAM" id="MobiDB-lite"/>
    </source>
</evidence>
<evidence type="ECO:0000313" key="2">
    <source>
        <dbReference type="EMBL" id="GFS33089.1"/>
    </source>
</evidence>
<comment type="caution">
    <text evidence="2">The sequence shown here is derived from an EMBL/GenBank/DDBJ whole genome shotgun (WGS) entry which is preliminary data.</text>
</comment>
<protein>
    <submittedName>
        <fullName evidence="2">Uncharacterized protein</fullName>
    </submittedName>
</protein>
<accession>A0A7J0DDL6</accession>
<feature type="region of interest" description="Disordered" evidence="1">
    <location>
        <begin position="1"/>
        <end position="27"/>
    </location>
</feature>
<proteinExistence type="predicted"/>
<organism evidence="2 3">
    <name type="scientific">Actinidia rufa</name>
    <dbReference type="NCBI Taxonomy" id="165716"/>
    <lineage>
        <taxon>Eukaryota</taxon>
        <taxon>Viridiplantae</taxon>
        <taxon>Streptophyta</taxon>
        <taxon>Embryophyta</taxon>
        <taxon>Tracheophyta</taxon>
        <taxon>Spermatophyta</taxon>
        <taxon>Magnoliopsida</taxon>
        <taxon>eudicotyledons</taxon>
        <taxon>Gunneridae</taxon>
        <taxon>Pentapetalae</taxon>
        <taxon>asterids</taxon>
        <taxon>Ericales</taxon>
        <taxon>Actinidiaceae</taxon>
        <taxon>Actinidia</taxon>
    </lineage>
</organism>
<reference evidence="3" key="1">
    <citation type="submission" date="2019-07" db="EMBL/GenBank/DDBJ databases">
        <title>De Novo Assembly of kiwifruit Actinidia rufa.</title>
        <authorList>
            <person name="Sugita-Konishi S."/>
            <person name="Sato K."/>
            <person name="Mori E."/>
            <person name="Abe Y."/>
            <person name="Kisaki G."/>
            <person name="Hamano K."/>
            <person name="Suezawa K."/>
            <person name="Otani M."/>
            <person name="Fukuda T."/>
            <person name="Manabe T."/>
            <person name="Gomi K."/>
            <person name="Tabuchi M."/>
            <person name="Akimitsu K."/>
            <person name="Kataoka I."/>
        </authorList>
    </citation>
    <scope>NUCLEOTIDE SEQUENCE [LARGE SCALE GENOMIC DNA]</scope>
    <source>
        <strain evidence="3">cv. Fuchu</strain>
    </source>
</reference>
<dbReference type="Proteomes" id="UP000585474">
    <property type="component" value="Unassembled WGS sequence"/>
</dbReference>
<evidence type="ECO:0000313" key="3">
    <source>
        <dbReference type="Proteomes" id="UP000585474"/>
    </source>
</evidence>
<gene>
    <name evidence="2" type="ORF">Acr_00g0026310</name>
</gene>
<name>A0A7J0DDL6_9ERIC</name>
<dbReference type="EMBL" id="BJWL01000179">
    <property type="protein sequence ID" value="GFS33089.1"/>
    <property type="molecule type" value="Genomic_DNA"/>
</dbReference>